<dbReference type="InterPro" id="IPR007863">
    <property type="entry name" value="Peptidase_M16_C"/>
</dbReference>
<dbReference type="GO" id="GO:0004222">
    <property type="term" value="F:metalloendopeptidase activity"/>
    <property type="evidence" value="ECO:0007669"/>
    <property type="project" value="InterPro"/>
</dbReference>
<organism evidence="5 6">
    <name type="scientific">Evtepia gabavorous</name>
    <dbReference type="NCBI Taxonomy" id="2211183"/>
    <lineage>
        <taxon>Bacteria</taxon>
        <taxon>Bacillati</taxon>
        <taxon>Bacillota</taxon>
        <taxon>Clostridia</taxon>
        <taxon>Eubacteriales</taxon>
        <taxon>Evtepia</taxon>
    </lineage>
</organism>
<reference evidence="5 6" key="1">
    <citation type="submission" date="2018-07" db="EMBL/GenBank/DDBJ databases">
        <title>GABA Modulating Bacteria of the Human Gut Microbiota.</title>
        <authorList>
            <person name="Strandwitz P."/>
            <person name="Kim K.H."/>
            <person name="Terekhova D."/>
            <person name="Liu J.K."/>
            <person name="Sharma A."/>
            <person name="Levering J."/>
            <person name="Mcdonald D."/>
            <person name="Dietrich D."/>
            <person name="Ramadhar T.R."/>
            <person name="Lekbua A."/>
            <person name="Mroue N."/>
            <person name="Liston C."/>
            <person name="Stewart E.J."/>
            <person name="Dubin M.J."/>
            <person name="Zengler K."/>
            <person name="Knight R."/>
            <person name="Gilbert J.A."/>
            <person name="Clardy J."/>
            <person name="Lewis K."/>
        </authorList>
    </citation>
    <scope>NUCLEOTIDE SEQUENCE [LARGE SCALE GENOMIC DNA]</scope>
    <source>
        <strain evidence="5 6">KLE1738</strain>
    </source>
</reference>
<dbReference type="PANTHER" id="PTHR11851:SF49">
    <property type="entry name" value="MITOCHONDRIAL-PROCESSING PEPTIDASE SUBUNIT ALPHA"/>
    <property type="match status" value="1"/>
</dbReference>
<comment type="similarity">
    <text evidence="1 2">Belongs to the peptidase M16 family.</text>
</comment>
<dbReference type="PROSITE" id="PS00143">
    <property type="entry name" value="INSULINASE"/>
    <property type="match status" value="1"/>
</dbReference>
<dbReference type="FunFam" id="3.30.830.10:FF:000008">
    <property type="entry name" value="Mitochondrial-processing peptidase subunit beta"/>
    <property type="match status" value="1"/>
</dbReference>
<evidence type="ECO:0000259" key="3">
    <source>
        <dbReference type="Pfam" id="PF00675"/>
    </source>
</evidence>
<dbReference type="InterPro" id="IPR011765">
    <property type="entry name" value="Pept_M16_N"/>
</dbReference>
<dbReference type="Gene3D" id="3.30.830.10">
    <property type="entry name" value="Metalloenzyme, LuxS/M16 peptidase-like"/>
    <property type="match status" value="2"/>
</dbReference>
<dbReference type="InterPro" id="IPR050361">
    <property type="entry name" value="MPP/UQCRC_Complex"/>
</dbReference>
<dbReference type="InterPro" id="IPR001431">
    <property type="entry name" value="Pept_M16_Zn_BS"/>
</dbReference>
<feature type="domain" description="Peptidase M16 N-terminal" evidence="3">
    <location>
        <begin position="13"/>
        <end position="158"/>
    </location>
</feature>
<sequence length="417" mass="45831">MVQIETLPNGVRIVTEPMDTVRSAALGIWVGGGSREEAPSESGAAHFIEHMLFKGTQRRSAQDIARETDAIGGQMNAFTTKECTCFYGRVLDSHLPQALDILFDMVYHSSFAQEAVETERGVILEEIDMYEDTPDDLCAEKLFGAVFQGSALARPILGSAETLAPMTGEFLREYHRTHYRGDNTVVALSGSFSQEILDELRRRFAALPAGAPQPVVPAVYTPAFVVTSKPIEQNHLTLAFPGLDYNSPKRFALQLLSSILGGGVSSRLFQQVRERQGLCYTIYSYGAGHADTGVFCIYTALNKETEAKALATIRQVVDQLRREGPTSEELERAREQSKANVVMGLESTQSRMSHAGRSLLFSGEILTPEQIIAAYDSVTHEDVVALAQEIFRWDQVSLSAVGQVRTAEAYRALVLEA</sequence>
<keyword evidence="6" id="KW-1185">Reference proteome</keyword>
<dbReference type="SUPFAM" id="SSF63411">
    <property type="entry name" value="LuxS/MPP-like metallohydrolase"/>
    <property type="match status" value="2"/>
</dbReference>
<dbReference type="GO" id="GO:0046872">
    <property type="term" value="F:metal ion binding"/>
    <property type="evidence" value="ECO:0007669"/>
    <property type="project" value="InterPro"/>
</dbReference>
<dbReference type="AlphaFoldDB" id="A0A3E2B2Y3"/>
<evidence type="ECO:0000256" key="1">
    <source>
        <dbReference type="ARBA" id="ARBA00007261"/>
    </source>
</evidence>
<dbReference type="Proteomes" id="UP000260649">
    <property type="component" value="Unassembled WGS sequence"/>
</dbReference>
<dbReference type="OrthoDB" id="9811314at2"/>
<dbReference type="RefSeq" id="WP_021918723.1">
    <property type="nucleotide sequence ID" value="NZ_DBEZLF010000018.1"/>
</dbReference>
<feature type="domain" description="Peptidase M16 C-terminal" evidence="4">
    <location>
        <begin position="167"/>
        <end position="336"/>
    </location>
</feature>
<comment type="caution">
    <text evidence="5">The sequence shown here is derived from an EMBL/GenBank/DDBJ whole genome shotgun (WGS) entry which is preliminary data.</text>
</comment>
<proteinExistence type="inferred from homology"/>
<dbReference type="GeneID" id="97995624"/>
<dbReference type="GO" id="GO:0006508">
    <property type="term" value="P:proteolysis"/>
    <property type="evidence" value="ECO:0007669"/>
    <property type="project" value="InterPro"/>
</dbReference>
<name>A0A3E2B2Y3_9FIRM</name>
<dbReference type="EMBL" id="QQRQ01000011">
    <property type="protein sequence ID" value="RFT06379.1"/>
    <property type="molecule type" value="Genomic_DNA"/>
</dbReference>
<dbReference type="PANTHER" id="PTHR11851">
    <property type="entry name" value="METALLOPROTEASE"/>
    <property type="match status" value="1"/>
</dbReference>
<evidence type="ECO:0000313" key="5">
    <source>
        <dbReference type="EMBL" id="RFT06379.1"/>
    </source>
</evidence>
<evidence type="ECO:0000256" key="2">
    <source>
        <dbReference type="RuleBase" id="RU004447"/>
    </source>
</evidence>
<dbReference type="Pfam" id="PF05193">
    <property type="entry name" value="Peptidase_M16_C"/>
    <property type="match status" value="1"/>
</dbReference>
<accession>A0A3E2B2Y3</accession>
<dbReference type="Pfam" id="PF00675">
    <property type="entry name" value="Peptidase_M16"/>
    <property type="match status" value="1"/>
</dbReference>
<evidence type="ECO:0000313" key="6">
    <source>
        <dbReference type="Proteomes" id="UP000260649"/>
    </source>
</evidence>
<protein>
    <submittedName>
        <fullName evidence="5">Insulinase family protein</fullName>
    </submittedName>
</protein>
<dbReference type="InterPro" id="IPR011249">
    <property type="entry name" value="Metalloenz_LuxS/M16"/>
</dbReference>
<evidence type="ECO:0000259" key="4">
    <source>
        <dbReference type="Pfam" id="PF05193"/>
    </source>
</evidence>
<gene>
    <name evidence="5" type="ORF">DV520_07760</name>
</gene>